<dbReference type="AlphaFoldDB" id="Q23BQ8"/>
<feature type="domain" description="Protein kinase" evidence="1">
    <location>
        <begin position="14"/>
        <end position="320"/>
    </location>
</feature>
<dbReference type="InterPro" id="IPR019734">
    <property type="entry name" value="TPR_rpt"/>
</dbReference>
<dbReference type="HOGENOM" id="CLU_435157_0_0_1"/>
<evidence type="ECO:0000313" key="3">
    <source>
        <dbReference type="Proteomes" id="UP000009168"/>
    </source>
</evidence>
<keyword evidence="2" id="KW-0418">Kinase</keyword>
<dbReference type="InParanoid" id="Q23BQ8"/>
<dbReference type="SMART" id="SM00028">
    <property type="entry name" value="TPR"/>
    <property type="match status" value="3"/>
</dbReference>
<organism evidence="2 3">
    <name type="scientific">Tetrahymena thermophila (strain SB210)</name>
    <dbReference type="NCBI Taxonomy" id="312017"/>
    <lineage>
        <taxon>Eukaryota</taxon>
        <taxon>Sar</taxon>
        <taxon>Alveolata</taxon>
        <taxon>Ciliophora</taxon>
        <taxon>Intramacronucleata</taxon>
        <taxon>Oligohymenophorea</taxon>
        <taxon>Hymenostomatida</taxon>
        <taxon>Tetrahymenina</taxon>
        <taxon>Tetrahymenidae</taxon>
        <taxon>Tetrahymena</taxon>
    </lineage>
</organism>
<reference evidence="3" key="1">
    <citation type="journal article" date="2006" name="PLoS Biol.">
        <title>Macronuclear genome sequence of the ciliate Tetrahymena thermophila, a model eukaryote.</title>
        <authorList>
            <person name="Eisen J.A."/>
            <person name="Coyne R.S."/>
            <person name="Wu M."/>
            <person name="Wu D."/>
            <person name="Thiagarajan M."/>
            <person name="Wortman J.R."/>
            <person name="Badger J.H."/>
            <person name="Ren Q."/>
            <person name="Amedeo P."/>
            <person name="Jones K.M."/>
            <person name="Tallon L.J."/>
            <person name="Delcher A.L."/>
            <person name="Salzberg S.L."/>
            <person name="Silva J.C."/>
            <person name="Haas B.J."/>
            <person name="Majoros W.H."/>
            <person name="Farzad M."/>
            <person name="Carlton J.M."/>
            <person name="Smith R.K. Jr."/>
            <person name="Garg J."/>
            <person name="Pearlman R.E."/>
            <person name="Karrer K.M."/>
            <person name="Sun L."/>
            <person name="Manning G."/>
            <person name="Elde N.C."/>
            <person name="Turkewitz A.P."/>
            <person name="Asai D.J."/>
            <person name="Wilkes D.E."/>
            <person name="Wang Y."/>
            <person name="Cai H."/>
            <person name="Collins K."/>
            <person name="Stewart B.A."/>
            <person name="Lee S.R."/>
            <person name="Wilamowska K."/>
            <person name="Weinberg Z."/>
            <person name="Ruzzo W.L."/>
            <person name="Wloga D."/>
            <person name="Gaertig J."/>
            <person name="Frankel J."/>
            <person name="Tsao C.-C."/>
            <person name="Gorovsky M.A."/>
            <person name="Keeling P.J."/>
            <person name="Waller R.F."/>
            <person name="Patron N.J."/>
            <person name="Cherry J.M."/>
            <person name="Stover N.A."/>
            <person name="Krieger C.J."/>
            <person name="del Toro C."/>
            <person name="Ryder H.F."/>
            <person name="Williamson S.C."/>
            <person name="Barbeau R.A."/>
            <person name="Hamilton E.P."/>
            <person name="Orias E."/>
        </authorList>
    </citation>
    <scope>NUCLEOTIDE SEQUENCE [LARGE SCALE GENOMIC DNA]</scope>
    <source>
        <strain evidence="3">SB210</strain>
    </source>
</reference>
<dbReference type="PROSITE" id="PS50011">
    <property type="entry name" value="PROTEIN_KINASE_DOM"/>
    <property type="match status" value="1"/>
</dbReference>
<dbReference type="GO" id="GO:0005524">
    <property type="term" value="F:ATP binding"/>
    <property type="evidence" value="ECO:0007669"/>
    <property type="project" value="InterPro"/>
</dbReference>
<dbReference type="PANTHER" id="PTHR24361">
    <property type="entry name" value="MITOGEN-ACTIVATED KINASE KINASE KINASE"/>
    <property type="match status" value="1"/>
</dbReference>
<dbReference type="SUPFAM" id="SSF56112">
    <property type="entry name" value="Protein kinase-like (PK-like)"/>
    <property type="match status" value="1"/>
</dbReference>
<dbReference type="InterPro" id="IPR011990">
    <property type="entry name" value="TPR-like_helical_dom_sf"/>
</dbReference>
<keyword evidence="3" id="KW-1185">Reference proteome</keyword>
<dbReference type="Proteomes" id="UP000009168">
    <property type="component" value="Unassembled WGS sequence"/>
</dbReference>
<dbReference type="InterPro" id="IPR000719">
    <property type="entry name" value="Prot_kinase_dom"/>
</dbReference>
<dbReference type="Pfam" id="PF00069">
    <property type="entry name" value="Pkinase"/>
    <property type="match status" value="1"/>
</dbReference>
<gene>
    <name evidence="2" type="ORF">TTHERM_00227740</name>
</gene>
<dbReference type="SMART" id="SM00220">
    <property type="entry name" value="S_TKc"/>
    <property type="match status" value="1"/>
</dbReference>
<dbReference type="OrthoDB" id="2423701at2759"/>
<dbReference type="KEGG" id="tet:TTHERM_00227740"/>
<keyword evidence="2" id="KW-0808">Transferase</keyword>
<dbReference type="GeneID" id="7837252"/>
<dbReference type="RefSeq" id="XP_001014305.2">
    <property type="nucleotide sequence ID" value="XM_001014305.2"/>
</dbReference>
<dbReference type="InterPro" id="IPR053235">
    <property type="entry name" value="Ser_Thr_kinase"/>
</dbReference>
<evidence type="ECO:0000259" key="1">
    <source>
        <dbReference type="PROSITE" id="PS50011"/>
    </source>
</evidence>
<evidence type="ECO:0000313" key="2">
    <source>
        <dbReference type="EMBL" id="EAR94060.2"/>
    </source>
</evidence>
<dbReference type="GO" id="GO:0005737">
    <property type="term" value="C:cytoplasm"/>
    <property type="evidence" value="ECO:0007669"/>
    <property type="project" value="TreeGrafter"/>
</dbReference>
<dbReference type="InterPro" id="IPR011009">
    <property type="entry name" value="Kinase-like_dom_sf"/>
</dbReference>
<sequence>MQQLFDNLKDLYSINLIDKNNDSNYEEVQESKIIFVEKEQQDYALKIINLNQSESNKIDDERLQQQLIYVQFLKKTNHPNIVRCYDYYVIGNYLCILMEKYQYNLSQCSFDYGCMDWDETNKCRLYQFFDILNAVSFIHQSGFLIRKLSLSKIVFDDDYRLKIYDFQVQSKDLSLFPSSDQNLQSQFRIEQQKLFISCNQNQSKQQNSWIIGTFLYYLCIRIGENKVNMIIDLVEGKESFKQIENLHQDLNNVLKLMIQNRNQENIIVQAMSLLSGVEDYQEIIKFLQDYQLVKNEEEQYPIIKRGKLVRFNDSQPHILFEKLNKFLLQKYPENIEYIIDRVIILQHVKENFEISIELCQRALKIDCNNEQAEQYLCLSLAEKYKDKYIDYFLEFLLRFPENQIVISRLASAYYDKKQYQNALETYSQLLLLIDKQETKILSKYWVYIFIGQILRKMKKYEESINFFNLSIEYYEYKNGLQITFQELVKSYTKLEKYQVAIGYLQKIEPNLSFRKYYMGKIYFKLEKYEESLKYLQSIRINYNYKLQGMISEIYFNLKVYDKAVESYKSNR</sequence>
<name>Q23BQ8_TETTS</name>
<dbReference type="STRING" id="312017.Q23BQ8"/>
<protein>
    <submittedName>
        <fullName evidence="2">Protein kinase</fullName>
    </submittedName>
</protein>
<dbReference type="GO" id="GO:0004674">
    <property type="term" value="F:protein serine/threonine kinase activity"/>
    <property type="evidence" value="ECO:0007669"/>
    <property type="project" value="TreeGrafter"/>
</dbReference>
<dbReference type="Gene3D" id="1.10.510.10">
    <property type="entry name" value="Transferase(Phosphotransferase) domain 1"/>
    <property type="match status" value="1"/>
</dbReference>
<dbReference type="SUPFAM" id="SSF48452">
    <property type="entry name" value="TPR-like"/>
    <property type="match status" value="2"/>
</dbReference>
<accession>Q23BQ8</accession>
<dbReference type="Pfam" id="PF13181">
    <property type="entry name" value="TPR_8"/>
    <property type="match status" value="1"/>
</dbReference>
<dbReference type="PANTHER" id="PTHR24361:SF678">
    <property type="entry name" value="SPORULATION-SPECIFIC PROTEIN 1"/>
    <property type="match status" value="1"/>
</dbReference>
<dbReference type="EMBL" id="GG662718">
    <property type="protein sequence ID" value="EAR94060.2"/>
    <property type="molecule type" value="Genomic_DNA"/>
</dbReference>
<proteinExistence type="predicted"/>
<dbReference type="Gene3D" id="3.30.200.20">
    <property type="entry name" value="Phosphorylase Kinase, domain 1"/>
    <property type="match status" value="1"/>
</dbReference>
<dbReference type="Gene3D" id="1.25.40.10">
    <property type="entry name" value="Tetratricopeptide repeat domain"/>
    <property type="match status" value="2"/>
</dbReference>